<evidence type="ECO:0000313" key="8">
    <source>
        <dbReference type="EMBL" id="CAD7666108.1"/>
    </source>
</evidence>
<comment type="subcellular location">
    <subcellularLocation>
        <location evidence="1">Membrane</location>
        <topology evidence="1">Multi-pass membrane protein</topology>
    </subcellularLocation>
</comment>
<dbReference type="PANTHER" id="PTHR48041">
    <property type="entry name" value="ABC TRANSPORTER G FAMILY MEMBER 28"/>
    <property type="match status" value="1"/>
</dbReference>
<dbReference type="Pfam" id="PF00005">
    <property type="entry name" value="ABC_tran"/>
    <property type="match status" value="1"/>
</dbReference>
<keyword evidence="5" id="KW-1133">Transmembrane helix</keyword>
<dbReference type="Proteomes" id="UP000728032">
    <property type="component" value="Unassembled WGS sequence"/>
</dbReference>
<feature type="non-terminal residue" evidence="8">
    <location>
        <position position="164"/>
    </location>
</feature>
<dbReference type="AlphaFoldDB" id="A0A7R9R2F2"/>
<dbReference type="EMBL" id="CAJPVJ010052039">
    <property type="protein sequence ID" value="CAG2183233.1"/>
    <property type="molecule type" value="Genomic_DNA"/>
</dbReference>
<dbReference type="OrthoDB" id="6427480at2759"/>
<gene>
    <name evidence="8" type="ORF">ONB1V03_LOCUS22654</name>
</gene>
<evidence type="ECO:0000256" key="2">
    <source>
        <dbReference type="ARBA" id="ARBA00005814"/>
    </source>
</evidence>
<evidence type="ECO:0000259" key="7">
    <source>
        <dbReference type="Pfam" id="PF00005"/>
    </source>
</evidence>
<accession>A0A7R9R2F2</accession>
<dbReference type="PANTHER" id="PTHR48041:SF139">
    <property type="entry name" value="PROTEIN SCARLET"/>
    <property type="match status" value="1"/>
</dbReference>
<dbReference type="GO" id="GO:0016020">
    <property type="term" value="C:membrane"/>
    <property type="evidence" value="ECO:0007669"/>
    <property type="project" value="UniProtKB-SubCell"/>
</dbReference>
<protein>
    <recommendedName>
        <fullName evidence="7">ABC transporter domain-containing protein</fullName>
    </recommendedName>
</protein>
<evidence type="ECO:0000313" key="9">
    <source>
        <dbReference type="Proteomes" id="UP000728032"/>
    </source>
</evidence>
<evidence type="ECO:0000256" key="1">
    <source>
        <dbReference type="ARBA" id="ARBA00004141"/>
    </source>
</evidence>
<dbReference type="InterPro" id="IPR050352">
    <property type="entry name" value="ABCG_transporters"/>
</dbReference>
<evidence type="ECO:0000256" key="3">
    <source>
        <dbReference type="ARBA" id="ARBA00022448"/>
    </source>
</evidence>
<comment type="similarity">
    <text evidence="2">Belongs to the ABC transporter superfamily. ABCG family. Eye pigment precursor importer (TC 3.A.1.204) subfamily.</text>
</comment>
<feature type="domain" description="ABC transporter" evidence="7">
    <location>
        <begin position="1"/>
        <end position="122"/>
    </location>
</feature>
<keyword evidence="4" id="KW-0812">Transmembrane</keyword>
<evidence type="ECO:0000256" key="5">
    <source>
        <dbReference type="ARBA" id="ARBA00022989"/>
    </source>
</evidence>
<reference evidence="8" key="1">
    <citation type="submission" date="2020-11" db="EMBL/GenBank/DDBJ databases">
        <authorList>
            <person name="Tran Van P."/>
        </authorList>
    </citation>
    <scope>NUCLEOTIDE SEQUENCE</scope>
</reference>
<dbReference type="InterPro" id="IPR003439">
    <property type="entry name" value="ABC_transporter-like_ATP-bd"/>
</dbReference>
<organism evidence="8">
    <name type="scientific">Oppiella nova</name>
    <dbReference type="NCBI Taxonomy" id="334625"/>
    <lineage>
        <taxon>Eukaryota</taxon>
        <taxon>Metazoa</taxon>
        <taxon>Ecdysozoa</taxon>
        <taxon>Arthropoda</taxon>
        <taxon>Chelicerata</taxon>
        <taxon>Arachnida</taxon>
        <taxon>Acari</taxon>
        <taxon>Acariformes</taxon>
        <taxon>Sarcoptiformes</taxon>
        <taxon>Oribatida</taxon>
        <taxon>Brachypylina</taxon>
        <taxon>Oppioidea</taxon>
        <taxon>Oppiidae</taxon>
        <taxon>Oppiella</taxon>
    </lineage>
</organism>
<keyword evidence="3" id="KW-0813">Transport</keyword>
<sequence>MGPSGCGKSSFLNCLSGVKKKGVSGSISISTTKKLRVACIGQEDHLENKLSVREALTFASKLKNSDSIDHKLNVQTVLKKLDIESCADVRAKRCSGGQRKRVSIALELVSRPNILILDEPTSGLDSSTTWQLVNTLSDLCRQSQKGQPMAVVATIHQPSGKLFN</sequence>
<evidence type="ECO:0000256" key="4">
    <source>
        <dbReference type="ARBA" id="ARBA00022692"/>
    </source>
</evidence>
<keyword evidence="9" id="KW-1185">Reference proteome</keyword>
<dbReference type="InterPro" id="IPR027417">
    <property type="entry name" value="P-loop_NTPase"/>
</dbReference>
<dbReference type="GO" id="GO:0042626">
    <property type="term" value="F:ATPase-coupled transmembrane transporter activity"/>
    <property type="evidence" value="ECO:0007669"/>
    <property type="project" value="TreeGrafter"/>
</dbReference>
<proteinExistence type="inferred from homology"/>
<dbReference type="Gene3D" id="3.40.50.300">
    <property type="entry name" value="P-loop containing nucleotide triphosphate hydrolases"/>
    <property type="match status" value="1"/>
</dbReference>
<dbReference type="GO" id="GO:0016887">
    <property type="term" value="F:ATP hydrolysis activity"/>
    <property type="evidence" value="ECO:0007669"/>
    <property type="project" value="InterPro"/>
</dbReference>
<name>A0A7R9R2F2_9ACAR</name>
<dbReference type="EMBL" id="OC966864">
    <property type="protein sequence ID" value="CAD7666108.1"/>
    <property type="molecule type" value="Genomic_DNA"/>
</dbReference>
<dbReference type="GO" id="GO:0005524">
    <property type="term" value="F:ATP binding"/>
    <property type="evidence" value="ECO:0007669"/>
    <property type="project" value="InterPro"/>
</dbReference>
<keyword evidence="6" id="KW-0472">Membrane</keyword>
<dbReference type="SUPFAM" id="SSF52540">
    <property type="entry name" value="P-loop containing nucleoside triphosphate hydrolases"/>
    <property type="match status" value="1"/>
</dbReference>
<evidence type="ECO:0000256" key="6">
    <source>
        <dbReference type="ARBA" id="ARBA00023136"/>
    </source>
</evidence>